<dbReference type="PANTHER" id="PTHR43711:SF26">
    <property type="entry name" value="SENSOR HISTIDINE KINASE RCSC"/>
    <property type="match status" value="1"/>
</dbReference>
<dbReference type="SMART" id="SM00065">
    <property type="entry name" value="GAF"/>
    <property type="match status" value="1"/>
</dbReference>
<dbReference type="KEGG" id="gba:J421_2816"/>
<dbReference type="Pfam" id="PF02518">
    <property type="entry name" value="HATPase_c"/>
    <property type="match status" value="1"/>
</dbReference>
<proteinExistence type="predicted"/>
<keyword evidence="4" id="KW-0808">Transferase</keyword>
<evidence type="ECO:0000256" key="4">
    <source>
        <dbReference type="ARBA" id="ARBA00022679"/>
    </source>
</evidence>
<keyword evidence="6" id="KW-0902">Two-component regulatory system</keyword>
<evidence type="ECO:0000256" key="2">
    <source>
        <dbReference type="ARBA" id="ARBA00012438"/>
    </source>
</evidence>
<keyword evidence="9" id="KW-1185">Reference proteome</keyword>
<dbReference type="InterPro" id="IPR003018">
    <property type="entry name" value="GAF"/>
</dbReference>
<dbReference type="HOGENOM" id="CLU_620746_0_0_0"/>
<dbReference type="PRINTS" id="PR00344">
    <property type="entry name" value="BCTRLSENSOR"/>
</dbReference>
<feature type="domain" description="Histidine kinase" evidence="7">
    <location>
        <begin position="210"/>
        <end position="427"/>
    </location>
</feature>
<dbReference type="Gene3D" id="3.30.450.40">
    <property type="match status" value="1"/>
</dbReference>
<dbReference type="PROSITE" id="PS50109">
    <property type="entry name" value="HIS_KIN"/>
    <property type="match status" value="1"/>
</dbReference>
<keyword evidence="8" id="KW-0547">Nucleotide-binding</keyword>
<comment type="catalytic activity">
    <reaction evidence="1">
        <text>ATP + protein L-histidine = ADP + protein N-phospho-L-histidine.</text>
        <dbReference type="EC" id="2.7.13.3"/>
    </reaction>
</comment>
<dbReference type="eggNOG" id="COG5002">
    <property type="taxonomic scope" value="Bacteria"/>
</dbReference>
<dbReference type="Pfam" id="PF13185">
    <property type="entry name" value="GAF_2"/>
    <property type="match status" value="1"/>
</dbReference>
<dbReference type="Proteomes" id="UP000019151">
    <property type="component" value="Chromosome"/>
</dbReference>
<evidence type="ECO:0000256" key="6">
    <source>
        <dbReference type="ARBA" id="ARBA00023012"/>
    </source>
</evidence>
<dbReference type="PATRIC" id="fig|861299.3.peg.2867"/>
<dbReference type="Gene3D" id="3.30.565.10">
    <property type="entry name" value="Histidine kinase-like ATPase, C-terminal domain"/>
    <property type="match status" value="1"/>
</dbReference>
<evidence type="ECO:0000256" key="5">
    <source>
        <dbReference type="ARBA" id="ARBA00022777"/>
    </source>
</evidence>
<dbReference type="SMART" id="SM00387">
    <property type="entry name" value="HATPase_c"/>
    <property type="match status" value="1"/>
</dbReference>
<dbReference type="SMART" id="SM00388">
    <property type="entry name" value="HisKA"/>
    <property type="match status" value="1"/>
</dbReference>
<dbReference type="InterPro" id="IPR036097">
    <property type="entry name" value="HisK_dim/P_sf"/>
</dbReference>
<dbReference type="InterPro" id="IPR004358">
    <property type="entry name" value="Sig_transdc_His_kin-like_C"/>
</dbReference>
<dbReference type="InterPro" id="IPR029016">
    <property type="entry name" value="GAF-like_dom_sf"/>
</dbReference>
<keyword evidence="3" id="KW-0597">Phosphoprotein</keyword>
<dbReference type="GO" id="GO:0005524">
    <property type="term" value="F:ATP binding"/>
    <property type="evidence" value="ECO:0007669"/>
    <property type="project" value="UniProtKB-KW"/>
</dbReference>
<dbReference type="InterPro" id="IPR003594">
    <property type="entry name" value="HATPase_dom"/>
</dbReference>
<gene>
    <name evidence="8" type="ORF">J421_2816</name>
</gene>
<keyword evidence="5" id="KW-0418">Kinase</keyword>
<dbReference type="PANTHER" id="PTHR43711">
    <property type="entry name" value="TWO-COMPONENT HISTIDINE KINASE"/>
    <property type="match status" value="1"/>
</dbReference>
<accession>W0RLP2</accession>
<dbReference type="SUPFAM" id="SSF47384">
    <property type="entry name" value="Homodimeric domain of signal transducing histidine kinase"/>
    <property type="match status" value="1"/>
</dbReference>
<dbReference type="SUPFAM" id="SSF55781">
    <property type="entry name" value="GAF domain-like"/>
    <property type="match status" value="1"/>
</dbReference>
<dbReference type="AlphaFoldDB" id="W0RLP2"/>
<dbReference type="SUPFAM" id="SSF55874">
    <property type="entry name" value="ATPase domain of HSP90 chaperone/DNA topoisomerase II/histidine kinase"/>
    <property type="match status" value="1"/>
</dbReference>
<dbReference type="InterPro" id="IPR005467">
    <property type="entry name" value="His_kinase_dom"/>
</dbReference>
<organism evidence="8 9">
    <name type="scientific">Gemmatirosa kalamazoonensis</name>
    <dbReference type="NCBI Taxonomy" id="861299"/>
    <lineage>
        <taxon>Bacteria</taxon>
        <taxon>Pseudomonadati</taxon>
        <taxon>Gemmatimonadota</taxon>
        <taxon>Gemmatimonadia</taxon>
        <taxon>Gemmatimonadales</taxon>
        <taxon>Gemmatimonadaceae</taxon>
        <taxon>Gemmatirosa</taxon>
    </lineage>
</organism>
<dbReference type="InterPro" id="IPR036890">
    <property type="entry name" value="HATPase_C_sf"/>
</dbReference>
<dbReference type="Pfam" id="PF00512">
    <property type="entry name" value="HisKA"/>
    <property type="match status" value="1"/>
</dbReference>
<sequence length="456" mass="49604">MLRELGVVREIARALHAADRPEELYRFALARVCPLLGAAFASVYVVEPGSELMRLAAAHDWPERFVRWLGDARVRLGAGPSGEAAAERRVIEVPDVFAEDADADWQEVSRELGIRSMVALPLVPGGAVPGARPVLGAVTFYFADPSQLTDAQRNLLRVVADQLADAAEKAALIDELRRANAALVESNAELERQYVAVLEARRVKDEFLANVSHELRTPLSAVMGYVSLLLDDLSGPLTTAQRRDLTHVQVASERLLELIDNLLELTTLKRGGLDVQAEEFDPRAPLHEALSRVTNRPPAVALRVDEPTTVLRAARTDRKKMVKVLVSLLTNAFKFTASGEVRVSVEVNDGRVTYRVQDTGIGIPPDAQQMVFDEFRQVDGSAARRYGGSGLGLALARRLARLLGGDIELQSEVGVGSTFTVEVPLEYVAPADPRLAMPTPAHGVPAFRLTRAAGAR</sequence>
<dbReference type="EMBL" id="CP007128">
    <property type="protein sequence ID" value="AHG90353.1"/>
    <property type="molecule type" value="Genomic_DNA"/>
</dbReference>
<dbReference type="InParanoid" id="W0RLP2"/>
<name>W0RLP2_9BACT</name>
<dbReference type="CDD" id="cd00082">
    <property type="entry name" value="HisKA"/>
    <property type="match status" value="1"/>
</dbReference>
<dbReference type="EC" id="2.7.13.3" evidence="2"/>
<dbReference type="GO" id="GO:0000155">
    <property type="term" value="F:phosphorelay sensor kinase activity"/>
    <property type="evidence" value="ECO:0007669"/>
    <property type="project" value="InterPro"/>
</dbReference>
<evidence type="ECO:0000256" key="1">
    <source>
        <dbReference type="ARBA" id="ARBA00000085"/>
    </source>
</evidence>
<protein>
    <recommendedName>
        <fullName evidence="2">histidine kinase</fullName>
        <ecNumber evidence="2">2.7.13.3</ecNumber>
    </recommendedName>
</protein>
<dbReference type="InterPro" id="IPR003661">
    <property type="entry name" value="HisK_dim/P_dom"/>
</dbReference>
<dbReference type="InterPro" id="IPR050736">
    <property type="entry name" value="Sensor_HK_Regulatory"/>
</dbReference>
<keyword evidence="8" id="KW-0067">ATP-binding</keyword>
<reference evidence="8 9" key="1">
    <citation type="journal article" date="2014" name="Genome Announc.">
        <title>Genome Sequence and Methylome of Soil Bacterium Gemmatirosa kalamazoonensis KBS708T, a Member of the Rarely Cultivated Gemmatimonadetes Phylum.</title>
        <authorList>
            <person name="Debruyn J.M."/>
            <person name="Radosevich M."/>
            <person name="Wommack K.E."/>
            <person name="Polson S.W."/>
            <person name="Hauser L.J."/>
            <person name="Fawaz M.N."/>
            <person name="Korlach J."/>
            <person name="Tsai Y.C."/>
        </authorList>
    </citation>
    <scope>NUCLEOTIDE SEQUENCE [LARGE SCALE GENOMIC DNA]</scope>
    <source>
        <strain evidence="8 9">KBS708</strain>
    </source>
</reference>
<dbReference type="Gene3D" id="1.10.287.130">
    <property type="match status" value="1"/>
</dbReference>
<evidence type="ECO:0000256" key="3">
    <source>
        <dbReference type="ARBA" id="ARBA00022553"/>
    </source>
</evidence>
<evidence type="ECO:0000313" key="9">
    <source>
        <dbReference type="Proteomes" id="UP000019151"/>
    </source>
</evidence>
<evidence type="ECO:0000259" key="7">
    <source>
        <dbReference type="PROSITE" id="PS50109"/>
    </source>
</evidence>
<evidence type="ECO:0000313" key="8">
    <source>
        <dbReference type="EMBL" id="AHG90353.1"/>
    </source>
</evidence>
<dbReference type="STRING" id="861299.J421_2816"/>